<dbReference type="PROSITE" id="PS00595">
    <property type="entry name" value="AA_TRANSFER_CLASS_5"/>
    <property type="match status" value="1"/>
</dbReference>
<keyword evidence="6" id="KW-0032">Aminotransferase</keyword>
<evidence type="ECO:0000313" key="6">
    <source>
        <dbReference type="EMBL" id="KAB8028574.1"/>
    </source>
</evidence>
<dbReference type="GO" id="GO:0008483">
    <property type="term" value="F:transaminase activity"/>
    <property type="evidence" value="ECO:0007669"/>
    <property type="project" value="UniProtKB-KW"/>
</dbReference>
<dbReference type="PANTHER" id="PTHR43586:SF15">
    <property type="entry name" value="BLR3095 PROTEIN"/>
    <property type="match status" value="1"/>
</dbReference>
<dbReference type="Gene3D" id="3.40.640.10">
    <property type="entry name" value="Type I PLP-dependent aspartate aminotransferase-like (Major domain)"/>
    <property type="match status" value="1"/>
</dbReference>
<proteinExistence type="inferred from homology"/>
<evidence type="ECO:0000256" key="4">
    <source>
        <dbReference type="RuleBase" id="RU004504"/>
    </source>
</evidence>
<evidence type="ECO:0000256" key="1">
    <source>
        <dbReference type="ARBA" id="ARBA00001933"/>
    </source>
</evidence>
<keyword evidence="6" id="KW-0808">Transferase</keyword>
<keyword evidence="7" id="KW-1185">Reference proteome</keyword>
<dbReference type="InterPro" id="IPR015421">
    <property type="entry name" value="PyrdxlP-dep_Trfase_major"/>
</dbReference>
<dbReference type="RefSeq" id="WP_152213725.1">
    <property type="nucleotide sequence ID" value="NZ_WFLN01000009.1"/>
</dbReference>
<dbReference type="InterPro" id="IPR020578">
    <property type="entry name" value="Aminotrans_V_PyrdxlP_BS"/>
</dbReference>
<keyword evidence="2" id="KW-0663">Pyridoxal phosphate</keyword>
<dbReference type="Proteomes" id="UP000442694">
    <property type="component" value="Unassembled WGS sequence"/>
</dbReference>
<reference evidence="6 7" key="1">
    <citation type="submission" date="2019-10" db="EMBL/GenBank/DDBJ databases">
        <title>New genus of Silvanigrellaceae.</title>
        <authorList>
            <person name="Pitt A."/>
            <person name="Hahn M.W."/>
        </authorList>
    </citation>
    <scope>NUCLEOTIDE SEQUENCE [LARGE SCALE GENOMIC DNA]</scope>
    <source>
        <strain evidence="6 7">33A1-SZDP</strain>
    </source>
</reference>
<accession>A0A833JBX0</accession>
<sequence>MKLIVHLKFTMGIKMIYANTASIGRLSETTREEVSNFVNAYLKNDFYIDDYKIANEKKEQCRQIISQLFGNTFSSVLFFSSTTDALSILLSQLKLKKGSVIALPNNYFPSIEAIKLSFEKKNYELIEIGSSKGEINVDDLKNKKIDFLLIEWVNYWSGSKNNLKKLSQWCLKNNVIFAVDAVQGVGCCEIDFDIHEIDFFISAGHKWLRALEGSAFAIVSQRVSAYLEQIIYGYNSFSDKNNFDKKGREIETSLLRFELGTLSTVSFVSLFHAISELLENDHLKIAKKIRENSFALTDFLLGYGAIVHSPFNERDCTGIVSFTLPNIEPLEIYNRLLEFGVITKVRNDRIRVSPDITVDINELIQRIGLCLKGFL</sequence>
<evidence type="ECO:0000256" key="3">
    <source>
        <dbReference type="RuleBase" id="RU004075"/>
    </source>
</evidence>
<dbReference type="PANTHER" id="PTHR43586">
    <property type="entry name" value="CYSTEINE DESULFURASE"/>
    <property type="match status" value="1"/>
</dbReference>
<dbReference type="InterPro" id="IPR015424">
    <property type="entry name" value="PyrdxlP-dep_Trfase"/>
</dbReference>
<dbReference type="InterPro" id="IPR000192">
    <property type="entry name" value="Aminotrans_V_dom"/>
</dbReference>
<dbReference type="Gene3D" id="3.90.1150.10">
    <property type="entry name" value="Aspartate Aminotransferase, domain 1"/>
    <property type="match status" value="1"/>
</dbReference>
<comment type="similarity">
    <text evidence="3">Belongs to the class-V pyridoxal-phosphate-dependent aminotransferase family.</text>
</comment>
<evidence type="ECO:0000313" key="7">
    <source>
        <dbReference type="Proteomes" id="UP000442694"/>
    </source>
</evidence>
<comment type="caution">
    <text evidence="6">The sequence shown here is derived from an EMBL/GenBank/DDBJ whole genome shotgun (WGS) entry which is preliminary data.</text>
</comment>
<feature type="domain" description="Aminotransferase class V" evidence="5">
    <location>
        <begin position="54"/>
        <end position="341"/>
    </location>
</feature>
<comment type="cofactor">
    <cofactor evidence="1 4">
        <name>pyridoxal 5'-phosphate</name>
        <dbReference type="ChEBI" id="CHEBI:597326"/>
    </cofactor>
</comment>
<dbReference type="InterPro" id="IPR015422">
    <property type="entry name" value="PyrdxlP-dep_Trfase_small"/>
</dbReference>
<dbReference type="AlphaFoldDB" id="A0A833JBX0"/>
<dbReference type="SUPFAM" id="SSF53383">
    <property type="entry name" value="PLP-dependent transferases"/>
    <property type="match status" value="1"/>
</dbReference>
<evidence type="ECO:0000256" key="2">
    <source>
        <dbReference type="ARBA" id="ARBA00022898"/>
    </source>
</evidence>
<dbReference type="Pfam" id="PF00266">
    <property type="entry name" value="Aminotran_5"/>
    <property type="match status" value="1"/>
</dbReference>
<dbReference type="EMBL" id="WFLN01000009">
    <property type="protein sequence ID" value="KAB8028574.1"/>
    <property type="molecule type" value="Genomic_DNA"/>
</dbReference>
<gene>
    <name evidence="6" type="ORF">GCL57_12710</name>
</gene>
<evidence type="ECO:0000259" key="5">
    <source>
        <dbReference type="Pfam" id="PF00266"/>
    </source>
</evidence>
<name>A0A833JBX0_9BACT</name>
<protein>
    <submittedName>
        <fullName evidence="6">Aminotransferase class V-fold PLP-dependent enzyme</fullName>
    </submittedName>
</protein>
<organism evidence="6 7">
    <name type="scientific">Fluviispira multicolorata</name>
    <dbReference type="NCBI Taxonomy" id="2654512"/>
    <lineage>
        <taxon>Bacteria</taxon>
        <taxon>Pseudomonadati</taxon>
        <taxon>Bdellovibrionota</taxon>
        <taxon>Oligoflexia</taxon>
        <taxon>Silvanigrellales</taxon>
        <taxon>Silvanigrellaceae</taxon>
        <taxon>Fluviispira</taxon>
    </lineage>
</organism>